<dbReference type="PANTHER" id="PTHR33693">
    <property type="entry name" value="TYPE-5 URACIL-DNA GLYCOSYLASE"/>
    <property type="match status" value="1"/>
</dbReference>
<protein>
    <recommendedName>
        <fullName evidence="4">Type-4 uracil-DNA glycosylase</fullName>
        <ecNumber evidence="3">3.2.2.27</ecNumber>
    </recommendedName>
</protein>
<evidence type="ECO:0000313" key="13">
    <source>
        <dbReference type="EMBL" id="PXX42271.1"/>
    </source>
</evidence>
<evidence type="ECO:0000256" key="1">
    <source>
        <dbReference type="ARBA" id="ARBA00001400"/>
    </source>
</evidence>
<comment type="caution">
    <text evidence="13">The sequence shown here is derived from an EMBL/GenBank/DDBJ whole genome shotgun (WGS) entry which is preliminary data.</text>
</comment>
<dbReference type="GO" id="GO:0051539">
    <property type="term" value="F:4 iron, 4 sulfur cluster binding"/>
    <property type="evidence" value="ECO:0007669"/>
    <property type="project" value="UniProtKB-KW"/>
</dbReference>
<gene>
    <name evidence="13" type="ORF">DFR38_12068</name>
</gene>
<dbReference type="GO" id="GO:0006281">
    <property type="term" value="P:DNA repair"/>
    <property type="evidence" value="ECO:0007669"/>
    <property type="project" value="UniProtKB-KW"/>
</dbReference>
<dbReference type="InterPro" id="IPR051536">
    <property type="entry name" value="UDG_Type-4/5"/>
</dbReference>
<dbReference type="GO" id="GO:0004844">
    <property type="term" value="F:uracil DNA N-glycosylase activity"/>
    <property type="evidence" value="ECO:0007669"/>
    <property type="project" value="UniProtKB-EC"/>
</dbReference>
<evidence type="ECO:0000256" key="2">
    <source>
        <dbReference type="ARBA" id="ARBA00006521"/>
    </source>
</evidence>
<accession>A0A318J567</accession>
<dbReference type="OrthoDB" id="5290748at2"/>
<dbReference type="SMART" id="SM00986">
    <property type="entry name" value="UDG"/>
    <property type="match status" value="1"/>
</dbReference>
<keyword evidence="5" id="KW-0004">4Fe-4S</keyword>
<evidence type="ECO:0000313" key="14">
    <source>
        <dbReference type="Proteomes" id="UP000248395"/>
    </source>
</evidence>
<comment type="similarity">
    <text evidence="2">Belongs to the uracil-DNA glycosylase (UDG) superfamily. Type 4 (UDGa) family.</text>
</comment>
<dbReference type="SMART" id="SM00987">
    <property type="entry name" value="UreE_C"/>
    <property type="match status" value="1"/>
</dbReference>
<keyword evidence="11" id="KW-0234">DNA repair</keyword>
<sequence>MNRSRFIQQAIGLGPQWQARSGWFEQHPAELERKAWQLAQQQASQSAATAAEIPPAITAVTEADAQLAAPLLVTSPAAMASTPELISVAAPVTAIAEQPAAAPLPLVELSWEQLEQAVANCQNCQLCQTRSQTVFGRGNPQARWMLIGEAPGEQEDRQGQPFVGKAGQLLDNMLAAAGLDRENDVYIANVLKCRPPGNRNPAPAEILACSNYLQQQIRHVQPTLILALGRFAVQTLLQTEQSIGKLRGQLHHYQGIPLIATYHPAYLLRNLPDKAKAWQDMVLAKQHFNRLSKAASLHTTQPQP</sequence>
<keyword evidence="10" id="KW-0411">Iron-sulfur</keyword>
<evidence type="ECO:0000256" key="7">
    <source>
        <dbReference type="ARBA" id="ARBA00022763"/>
    </source>
</evidence>
<keyword evidence="14" id="KW-1185">Reference proteome</keyword>
<dbReference type="GO" id="GO:0046872">
    <property type="term" value="F:metal ion binding"/>
    <property type="evidence" value="ECO:0007669"/>
    <property type="project" value="UniProtKB-KW"/>
</dbReference>
<dbReference type="Pfam" id="PF03167">
    <property type="entry name" value="UDG"/>
    <property type="match status" value="1"/>
</dbReference>
<keyword evidence="6" id="KW-0479">Metal-binding</keyword>
<evidence type="ECO:0000256" key="8">
    <source>
        <dbReference type="ARBA" id="ARBA00022801"/>
    </source>
</evidence>
<dbReference type="InterPro" id="IPR036895">
    <property type="entry name" value="Uracil-DNA_glycosylase-like_sf"/>
</dbReference>
<keyword evidence="7" id="KW-0227">DNA damage</keyword>
<dbReference type="RefSeq" id="WP_110313700.1">
    <property type="nucleotide sequence ID" value="NZ_QJKC01000020.1"/>
</dbReference>
<dbReference type="EC" id="3.2.2.27" evidence="3"/>
<feature type="domain" description="Uracil-DNA glycosylase-like" evidence="12">
    <location>
        <begin position="135"/>
        <end position="282"/>
    </location>
</feature>
<evidence type="ECO:0000259" key="12">
    <source>
        <dbReference type="SMART" id="SM00986"/>
    </source>
</evidence>
<proteinExistence type="inferred from homology"/>
<evidence type="ECO:0000256" key="10">
    <source>
        <dbReference type="ARBA" id="ARBA00023014"/>
    </source>
</evidence>
<name>A0A318J567_9NEIS</name>
<dbReference type="NCBIfam" id="TIGR00758">
    <property type="entry name" value="UDG_fam4"/>
    <property type="match status" value="1"/>
</dbReference>
<dbReference type="Proteomes" id="UP000248395">
    <property type="component" value="Unassembled WGS sequence"/>
</dbReference>
<dbReference type="InterPro" id="IPR005122">
    <property type="entry name" value="Uracil-DNA_glycosylase-like"/>
</dbReference>
<evidence type="ECO:0000256" key="6">
    <source>
        <dbReference type="ARBA" id="ARBA00022723"/>
    </source>
</evidence>
<keyword evidence="9" id="KW-0408">Iron</keyword>
<evidence type="ECO:0000256" key="4">
    <source>
        <dbReference type="ARBA" id="ARBA00019403"/>
    </source>
</evidence>
<organism evidence="13 14">
    <name type="scientific">Aquitalea magnusonii</name>
    <dbReference type="NCBI Taxonomy" id="332411"/>
    <lineage>
        <taxon>Bacteria</taxon>
        <taxon>Pseudomonadati</taxon>
        <taxon>Pseudomonadota</taxon>
        <taxon>Betaproteobacteria</taxon>
        <taxon>Neisseriales</taxon>
        <taxon>Chromobacteriaceae</taxon>
        <taxon>Aquitalea</taxon>
    </lineage>
</organism>
<keyword evidence="8" id="KW-0378">Hydrolase</keyword>
<dbReference type="PANTHER" id="PTHR33693:SF1">
    <property type="entry name" value="TYPE-4 URACIL-DNA GLYCOSYLASE"/>
    <property type="match status" value="1"/>
</dbReference>
<dbReference type="Gene3D" id="3.40.470.10">
    <property type="entry name" value="Uracil-DNA glycosylase-like domain"/>
    <property type="match status" value="1"/>
</dbReference>
<reference evidence="13 14" key="1">
    <citation type="submission" date="2018-05" db="EMBL/GenBank/DDBJ databases">
        <title>Genomic Encyclopedia of Type Strains, Phase IV (KMG-IV): sequencing the most valuable type-strain genomes for metagenomic binning, comparative biology and taxonomic classification.</title>
        <authorList>
            <person name="Goeker M."/>
        </authorList>
    </citation>
    <scope>NUCLEOTIDE SEQUENCE [LARGE SCALE GENOMIC DNA]</scope>
    <source>
        <strain evidence="13 14">DSM 25134</strain>
    </source>
</reference>
<evidence type="ECO:0000256" key="11">
    <source>
        <dbReference type="ARBA" id="ARBA00023204"/>
    </source>
</evidence>
<evidence type="ECO:0000256" key="9">
    <source>
        <dbReference type="ARBA" id="ARBA00023004"/>
    </source>
</evidence>
<dbReference type="SUPFAM" id="SSF52141">
    <property type="entry name" value="Uracil-DNA glycosylase-like"/>
    <property type="match status" value="1"/>
</dbReference>
<evidence type="ECO:0000256" key="5">
    <source>
        <dbReference type="ARBA" id="ARBA00022485"/>
    </source>
</evidence>
<dbReference type="InterPro" id="IPR005273">
    <property type="entry name" value="Ura-DNA_glyco_family4"/>
</dbReference>
<dbReference type="AlphaFoldDB" id="A0A318J567"/>
<evidence type="ECO:0000256" key="3">
    <source>
        <dbReference type="ARBA" id="ARBA00012030"/>
    </source>
</evidence>
<dbReference type="EMBL" id="QJKC01000020">
    <property type="protein sequence ID" value="PXX42271.1"/>
    <property type="molecule type" value="Genomic_DNA"/>
</dbReference>
<comment type="catalytic activity">
    <reaction evidence="1">
        <text>Hydrolyzes single-stranded DNA or mismatched double-stranded DNA and polynucleotides, releasing free uracil.</text>
        <dbReference type="EC" id="3.2.2.27"/>
    </reaction>
</comment>
<dbReference type="CDD" id="cd10030">
    <property type="entry name" value="UDG-F4_TTUDGA_SPO1dp_like"/>
    <property type="match status" value="1"/>
</dbReference>